<protein>
    <submittedName>
        <fullName evidence="1">Uncharacterized protein</fullName>
    </submittedName>
</protein>
<dbReference type="EMBL" id="GBXM01040542">
    <property type="protein sequence ID" value="JAH68035.1"/>
    <property type="molecule type" value="Transcribed_RNA"/>
</dbReference>
<proteinExistence type="predicted"/>
<evidence type="ECO:0000313" key="1">
    <source>
        <dbReference type="EMBL" id="JAH68035.1"/>
    </source>
</evidence>
<name>A0A0E9US58_ANGAN</name>
<reference evidence="1" key="1">
    <citation type="submission" date="2014-11" db="EMBL/GenBank/DDBJ databases">
        <authorList>
            <person name="Amaro Gonzalez C."/>
        </authorList>
    </citation>
    <scope>NUCLEOTIDE SEQUENCE</scope>
</reference>
<organism evidence="1">
    <name type="scientific">Anguilla anguilla</name>
    <name type="common">European freshwater eel</name>
    <name type="synonym">Muraena anguilla</name>
    <dbReference type="NCBI Taxonomy" id="7936"/>
    <lineage>
        <taxon>Eukaryota</taxon>
        <taxon>Metazoa</taxon>
        <taxon>Chordata</taxon>
        <taxon>Craniata</taxon>
        <taxon>Vertebrata</taxon>
        <taxon>Euteleostomi</taxon>
        <taxon>Actinopterygii</taxon>
        <taxon>Neopterygii</taxon>
        <taxon>Teleostei</taxon>
        <taxon>Anguilliformes</taxon>
        <taxon>Anguillidae</taxon>
        <taxon>Anguilla</taxon>
    </lineage>
</organism>
<reference evidence="1" key="2">
    <citation type="journal article" date="2015" name="Fish Shellfish Immunol.">
        <title>Early steps in the European eel (Anguilla anguilla)-Vibrio vulnificus interaction in the gills: Role of the RtxA13 toxin.</title>
        <authorList>
            <person name="Callol A."/>
            <person name="Pajuelo D."/>
            <person name="Ebbesson L."/>
            <person name="Teles M."/>
            <person name="MacKenzie S."/>
            <person name="Amaro C."/>
        </authorList>
    </citation>
    <scope>NUCLEOTIDE SEQUENCE</scope>
</reference>
<sequence>MSAIPTSSVQISQD</sequence>
<accession>A0A0E9US58</accession>